<protein>
    <submittedName>
        <fullName evidence="21">Integrin subunit alpha V</fullName>
    </submittedName>
</protein>
<evidence type="ECO:0000256" key="2">
    <source>
        <dbReference type="ARBA" id="ARBA00008054"/>
    </source>
</evidence>
<dbReference type="Gene3D" id="2.60.40.1530">
    <property type="entry name" value="ntegrin, alpha v. Chain A, domain 4"/>
    <property type="match status" value="1"/>
</dbReference>
<proteinExistence type="inferred from homology"/>
<reference evidence="21" key="1">
    <citation type="submission" date="2025-08" db="UniProtKB">
        <authorList>
            <consortium name="Ensembl"/>
        </authorList>
    </citation>
    <scope>IDENTIFICATION</scope>
</reference>
<keyword evidence="22" id="KW-1185">Reference proteome</keyword>
<dbReference type="GO" id="GO:0046872">
    <property type="term" value="F:metal ion binding"/>
    <property type="evidence" value="ECO:0007669"/>
    <property type="project" value="UniProtKB-KW"/>
</dbReference>
<keyword evidence="5" id="KW-0732">Signal</keyword>
<dbReference type="GO" id="GO:0007160">
    <property type="term" value="P:cell-matrix adhesion"/>
    <property type="evidence" value="ECO:0007669"/>
    <property type="project" value="TreeGrafter"/>
</dbReference>
<dbReference type="InterPro" id="IPR032695">
    <property type="entry name" value="Integrin_dom_sf"/>
</dbReference>
<keyword evidence="6" id="KW-0677">Repeat</keyword>
<feature type="repeat" description="FG-GAP" evidence="15">
    <location>
        <begin position="388"/>
        <end position="451"/>
    </location>
</feature>
<evidence type="ECO:0000256" key="10">
    <source>
        <dbReference type="ARBA" id="ARBA00023037"/>
    </source>
</evidence>
<dbReference type="FunFam" id="2.60.40.1460:FF:000001">
    <property type="entry name" value="Integrin, alpha V"/>
    <property type="match status" value="1"/>
</dbReference>
<dbReference type="InterPro" id="IPR048286">
    <property type="entry name" value="Integrin_alpha_Ig-like_3"/>
</dbReference>
<feature type="repeat" description="FG-GAP" evidence="15">
    <location>
        <begin position="327"/>
        <end position="384"/>
    </location>
</feature>
<dbReference type="Pfam" id="PF20805">
    <property type="entry name" value="Integrin_A_Ig_2"/>
    <property type="match status" value="1"/>
</dbReference>
<feature type="domain" description="Integrin alpha third immunoglobulin-like" evidence="20">
    <location>
        <begin position="748"/>
        <end position="959"/>
    </location>
</feature>
<dbReference type="InterPro" id="IPR028994">
    <property type="entry name" value="Integrin_alpha_N"/>
</dbReference>
<comment type="subcellular location">
    <subcellularLocation>
        <location evidence="1 16">Membrane</location>
        <topology evidence="1 16">Single-pass type I membrane protein</topology>
    </subcellularLocation>
</comment>
<keyword evidence="10 16" id="KW-0401">Integrin</keyword>
<name>A0A8B9GBG0_9PSIT</name>
<accession>A0A8B9GBG0</accession>
<reference evidence="21" key="2">
    <citation type="submission" date="2025-09" db="UniProtKB">
        <authorList>
            <consortium name="Ensembl"/>
        </authorList>
    </citation>
    <scope>IDENTIFICATION</scope>
</reference>
<evidence type="ECO:0000259" key="18">
    <source>
        <dbReference type="Pfam" id="PF08441"/>
    </source>
</evidence>
<dbReference type="PANTHER" id="PTHR23220:SF4">
    <property type="entry name" value="INTEGRIN ALPHA-V"/>
    <property type="match status" value="1"/>
</dbReference>
<dbReference type="InterPro" id="IPR048285">
    <property type="entry name" value="Integrin_alpha_Ig-like_2"/>
</dbReference>
<dbReference type="FunFam" id="1.20.5.930:FF:000001">
    <property type="entry name" value="Integrin subunit alpha V"/>
    <property type="match status" value="1"/>
</dbReference>
<dbReference type="GO" id="GO:0007229">
    <property type="term" value="P:integrin-mediated signaling pathway"/>
    <property type="evidence" value="ECO:0007669"/>
    <property type="project" value="UniProtKB-KW"/>
</dbReference>
<dbReference type="FunFam" id="2.60.40.1530:FF:000002">
    <property type="entry name" value="integrin alpha-V isoform X2"/>
    <property type="match status" value="1"/>
</dbReference>
<feature type="domain" description="Integrin alpha second immunoglobulin-like" evidence="19">
    <location>
        <begin position="593"/>
        <end position="735"/>
    </location>
</feature>
<feature type="repeat" description="FG-GAP" evidence="15">
    <location>
        <begin position="173"/>
        <end position="225"/>
    </location>
</feature>
<keyword evidence="3 16" id="KW-0812">Transmembrane</keyword>
<evidence type="ECO:0000256" key="3">
    <source>
        <dbReference type="ARBA" id="ARBA00022692"/>
    </source>
</evidence>
<dbReference type="GO" id="GO:0008305">
    <property type="term" value="C:integrin complex"/>
    <property type="evidence" value="ECO:0007669"/>
    <property type="project" value="InterPro"/>
</dbReference>
<dbReference type="SUPFAM" id="SSF69179">
    <property type="entry name" value="Integrin domains"/>
    <property type="match status" value="3"/>
</dbReference>
<dbReference type="Pfam" id="PF00357">
    <property type="entry name" value="Integrin_alpha"/>
    <property type="match status" value="1"/>
</dbReference>
<keyword evidence="7" id="KW-0106">Calcium</keyword>
<evidence type="ECO:0000259" key="19">
    <source>
        <dbReference type="Pfam" id="PF20805"/>
    </source>
</evidence>
<evidence type="ECO:0000256" key="8">
    <source>
        <dbReference type="ARBA" id="ARBA00022889"/>
    </source>
</evidence>
<evidence type="ECO:0000256" key="1">
    <source>
        <dbReference type="ARBA" id="ARBA00004479"/>
    </source>
</evidence>
<evidence type="ECO:0000256" key="6">
    <source>
        <dbReference type="ARBA" id="ARBA00022737"/>
    </source>
</evidence>
<dbReference type="AlphaFoldDB" id="A0A8B9GBG0"/>
<feature type="domain" description="Integrin alpha first immunoglubulin-like" evidence="18">
    <location>
        <begin position="436"/>
        <end position="592"/>
    </location>
</feature>
<feature type="repeat" description="FG-GAP" evidence="15">
    <location>
        <begin position="261"/>
        <end position="326"/>
    </location>
</feature>
<comment type="similarity">
    <text evidence="2 16">Belongs to the integrin alpha chain family.</text>
</comment>
<feature type="compositionally biased region" description="Basic and acidic residues" evidence="17">
    <location>
        <begin position="1003"/>
        <end position="1018"/>
    </location>
</feature>
<dbReference type="Pfam" id="PF08441">
    <property type="entry name" value="Integrin_A_Ig_1"/>
    <property type="match status" value="1"/>
</dbReference>
<dbReference type="PROSITE" id="PS00242">
    <property type="entry name" value="INTEGRIN_ALPHA"/>
    <property type="match status" value="1"/>
</dbReference>
<dbReference type="GO" id="GO:0098609">
    <property type="term" value="P:cell-cell adhesion"/>
    <property type="evidence" value="ECO:0007669"/>
    <property type="project" value="TreeGrafter"/>
</dbReference>
<dbReference type="Proteomes" id="UP000694522">
    <property type="component" value="Unplaced"/>
</dbReference>
<dbReference type="PANTHER" id="PTHR23220">
    <property type="entry name" value="INTEGRIN ALPHA"/>
    <property type="match status" value="1"/>
</dbReference>
<dbReference type="PROSITE" id="PS51470">
    <property type="entry name" value="FG_GAP"/>
    <property type="match status" value="6"/>
</dbReference>
<dbReference type="GO" id="GO:0033627">
    <property type="term" value="P:cell adhesion mediated by integrin"/>
    <property type="evidence" value="ECO:0007669"/>
    <property type="project" value="TreeGrafter"/>
</dbReference>
<evidence type="ECO:0000256" key="15">
    <source>
        <dbReference type="PROSITE-ProRule" id="PRU00803"/>
    </source>
</evidence>
<dbReference type="InterPro" id="IPR013517">
    <property type="entry name" value="FG-GAP"/>
</dbReference>
<dbReference type="InterPro" id="IPR018184">
    <property type="entry name" value="Integrin_alpha_C_CS"/>
</dbReference>
<dbReference type="GO" id="GO:0001525">
    <property type="term" value="P:angiogenesis"/>
    <property type="evidence" value="ECO:0007669"/>
    <property type="project" value="TreeGrafter"/>
</dbReference>
<evidence type="ECO:0000256" key="12">
    <source>
        <dbReference type="ARBA" id="ARBA00023157"/>
    </source>
</evidence>
<dbReference type="GO" id="GO:0009897">
    <property type="term" value="C:external side of plasma membrane"/>
    <property type="evidence" value="ECO:0007669"/>
    <property type="project" value="TreeGrafter"/>
</dbReference>
<evidence type="ECO:0000256" key="9">
    <source>
        <dbReference type="ARBA" id="ARBA00022989"/>
    </source>
</evidence>
<dbReference type="Ensembl" id="ENSACOT00000023460.1">
    <property type="protein sequence ID" value="ENSACOP00000022670.1"/>
    <property type="gene ID" value="ENSACOG00000015378.1"/>
</dbReference>
<keyword evidence="9 16" id="KW-1133">Transmembrane helix</keyword>
<evidence type="ECO:0000313" key="21">
    <source>
        <dbReference type="Ensembl" id="ENSACOP00000022670.1"/>
    </source>
</evidence>
<evidence type="ECO:0000256" key="14">
    <source>
        <dbReference type="ARBA" id="ARBA00023180"/>
    </source>
</evidence>
<evidence type="ECO:0000256" key="4">
    <source>
        <dbReference type="ARBA" id="ARBA00022723"/>
    </source>
</evidence>
<dbReference type="FunFam" id="2.60.40.1510:FF:000001">
    <property type="entry name" value="Integrin alpha V"/>
    <property type="match status" value="1"/>
</dbReference>
<evidence type="ECO:0000256" key="7">
    <source>
        <dbReference type="ARBA" id="ARBA00022837"/>
    </source>
</evidence>
<dbReference type="Gene3D" id="1.20.5.930">
    <property type="entry name" value="Bicelle-embedded integrin alpha(iib) transmembrane segment"/>
    <property type="match status" value="1"/>
</dbReference>
<evidence type="ECO:0000256" key="5">
    <source>
        <dbReference type="ARBA" id="ARBA00022729"/>
    </source>
</evidence>
<keyword evidence="4" id="KW-0479">Metal-binding</keyword>
<dbReference type="Gene3D" id="2.130.10.130">
    <property type="entry name" value="Integrin alpha, N-terminal"/>
    <property type="match status" value="2"/>
</dbReference>
<keyword evidence="14" id="KW-0325">Glycoprotein</keyword>
<dbReference type="Pfam" id="PF20806">
    <property type="entry name" value="Integrin_A_Ig_3"/>
    <property type="match status" value="1"/>
</dbReference>
<feature type="repeat" description="FG-GAP" evidence="15">
    <location>
        <begin position="33"/>
        <end position="98"/>
    </location>
</feature>
<dbReference type="Pfam" id="PF01839">
    <property type="entry name" value="FG-GAP"/>
    <property type="match status" value="2"/>
</dbReference>
<feature type="region of interest" description="Disordered" evidence="17">
    <location>
        <begin position="1003"/>
        <end position="1024"/>
    </location>
</feature>
<evidence type="ECO:0000313" key="22">
    <source>
        <dbReference type="Proteomes" id="UP000694522"/>
    </source>
</evidence>
<keyword evidence="11 16" id="KW-0472">Membrane</keyword>
<evidence type="ECO:0000256" key="13">
    <source>
        <dbReference type="ARBA" id="ARBA00023170"/>
    </source>
</evidence>
<sequence length="1024" mass="113626">SAFPPAHLNRSRQSLQPRRMLLGGALAPGGAFNLDVERPAVYSGPEGSYFGFAVDFFAPDPSSVFLLVGAPKANTTQHNIVEGGQVLKCNWNSNRNCQPIVFDSTGNRDFAPDDPLEFKSHQWFGASVRSKTDKILACAPLYHWRTETKQEREPVGTCYLLAGSKSVEYAPCRSTTIDADGQGFCQGGFSIDFTKGDRVLLGGPGSFYWQGQLISDRVTEIVAKYDSKVYSAKYDDQLATRPASAAFDDSYLGAWFENKANLFGLNFFFQMAAYFGYSVAATDINGDNYTDLFIGAPLFMDRSSDGKLQEVGQVSICLQRASGGFHITKLNGFEIFARFSSSIAPLGDLDQDGFNDIAVAAPYGGEGKRGLVYIYNGRANGLNAVPSQILEGQWGARTMPPSFGYSLKGATDVDKNGYPDLIVGAFGVDSAVLYRARPVIRVNAALEVNPTILNPENKACSLSDVKVSCFKVKFCLKADGKGKLPNSLNFQVELLLDKLKQKGAIRRALFLHSKQPSHSKNMTITKGGKMNCEELDAFLRDESEFRDKLTPITIFMEYRLDYRTAADTTGLQPILNQFTPANMSRQAHILLDCGDDNVCKPKLKVSVESSFLHLLFCSDQKQIYIGDDNPLTLIVSAQNLGEGAYEAELFVIVPPQADFIGVVRNNEALARLSCAFKTENQTRMVVCDLGNPMKAGTKLLAGLRFSVHQQSEMDTSVKFDLQIRSSNLYDNLSPVAFYQADLAILAAVEIRGVSSPDHIFLPVANWQPKENPETEDDIGPLVQHIYELRNNGPSAFSKVMMTLQWPYKYKNYTLLYIVQYEIDGPMNCTSDMEINPLKIKVSASKDDDKNETLSREDNRHHRISRRDITATEGDVHTLGCGTADCLKIVCQVGHLERGKSAILYLKSRLWTQTFMNKENQNHSYSLKSSASFNVIEFPYKNLSFEDIHNSTVVTTNITWGIQPQPMPVPVWVIILAVLAGLLLLAVLVFVMYRMGFFKRVRPPQEEQEREQLQPHENGEGTSEA</sequence>
<feature type="repeat" description="FG-GAP" evidence="15">
    <location>
        <begin position="109"/>
        <end position="170"/>
    </location>
</feature>
<keyword evidence="8 16" id="KW-0130">Cell adhesion</keyword>
<dbReference type="InterPro" id="IPR013519">
    <property type="entry name" value="Int_alpha_beta-p"/>
</dbReference>
<evidence type="ECO:0000256" key="11">
    <source>
        <dbReference type="ARBA" id="ARBA00023136"/>
    </source>
</evidence>
<evidence type="ECO:0000259" key="20">
    <source>
        <dbReference type="Pfam" id="PF20806"/>
    </source>
</evidence>
<dbReference type="Gene3D" id="2.60.40.1510">
    <property type="entry name" value="ntegrin, alpha v. Chain A, domain 3"/>
    <property type="match status" value="1"/>
</dbReference>
<dbReference type="InterPro" id="IPR000413">
    <property type="entry name" value="Integrin_alpha"/>
</dbReference>
<organism evidence="21 22">
    <name type="scientific">Amazona collaria</name>
    <name type="common">yellow-billed parrot</name>
    <dbReference type="NCBI Taxonomy" id="241587"/>
    <lineage>
        <taxon>Eukaryota</taxon>
        <taxon>Metazoa</taxon>
        <taxon>Chordata</taxon>
        <taxon>Craniata</taxon>
        <taxon>Vertebrata</taxon>
        <taxon>Euteleostomi</taxon>
        <taxon>Archelosauria</taxon>
        <taxon>Archosauria</taxon>
        <taxon>Dinosauria</taxon>
        <taxon>Saurischia</taxon>
        <taxon>Theropoda</taxon>
        <taxon>Coelurosauria</taxon>
        <taxon>Aves</taxon>
        <taxon>Neognathae</taxon>
        <taxon>Neoaves</taxon>
        <taxon>Telluraves</taxon>
        <taxon>Australaves</taxon>
        <taxon>Psittaciformes</taxon>
        <taxon>Psittacidae</taxon>
        <taxon>Amazona</taxon>
    </lineage>
</organism>
<dbReference type="InterPro" id="IPR013649">
    <property type="entry name" value="Integrin_alpha_Ig-like_1"/>
</dbReference>
<evidence type="ECO:0000256" key="16">
    <source>
        <dbReference type="RuleBase" id="RU003762"/>
    </source>
</evidence>
<dbReference type="GO" id="GO:0005178">
    <property type="term" value="F:integrin binding"/>
    <property type="evidence" value="ECO:0007669"/>
    <property type="project" value="TreeGrafter"/>
</dbReference>
<dbReference type="SUPFAM" id="SSF69318">
    <property type="entry name" value="Integrin alpha N-terminal domain"/>
    <property type="match status" value="1"/>
</dbReference>
<dbReference type="PRINTS" id="PR01185">
    <property type="entry name" value="INTEGRINA"/>
</dbReference>
<feature type="transmembrane region" description="Helical" evidence="16">
    <location>
        <begin position="970"/>
        <end position="992"/>
    </location>
</feature>
<dbReference type="Gene3D" id="2.60.40.1460">
    <property type="entry name" value="Integrin domains. Chain A, domain 2"/>
    <property type="match status" value="1"/>
</dbReference>
<dbReference type="SMART" id="SM00191">
    <property type="entry name" value="Int_alpha"/>
    <property type="match status" value="4"/>
</dbReference>
<keyword evidence="13 16" id="KW-0675">Receptor</keyword>
<keyword evidence="12" id="KW-1015">Disulfide bond</keyword>
<evidence type="ECO:0000256" key="17">
    <source>
        <dbReference type="SAM" id="MobiDB-lite"/>
    </source>
</evidence>